<dbReference type="AlphaFoldDB" id="A0A1Y0IB31"/>
<gene>
    <name evidence="1" type="ORF">OLMES_2922</name>
</gene>
<evidence type="ECO:0000313" key="2">
    <source>
        <dbReference type="Proteomes" id="UP000196027"/>
    </source>
</evidence>
<protein>
    <submittedName>
        <fullName evidence="1">Uncharacterized protein</fullName>
    </submittedName>
</protein>
<organism evidence="1 2">
    <name type="scientific">Oleiphilus messinensis</name>
    <dbReference type="NCBI Taxonomy" id="141451"/>
    <lineage>
        <taxon>Bacteria</taxon>
        <taxon>Pseudomonadati</taxon>
        <taxon>Pseudomonadota</taxon>
        <taxon>Gammaproteobacteria</taxon>
        <taxon>Oceanospirillales</taxon>
        <taxon>Oleiphilaceae</taxon>
        <taxon>Oleiphilus</taxon>
    </lineage>
</organism>
<dbReference type="Proteomes" id="UP000196027">
    <property type="component" value="Chromosome"/>
</dbReference>
<dbReference type="RefSeq" id="WP_087461913.1">
    <property type="nucleotide sequence ID" value="NZ_CP021425.1"/>
</dbReference>
<dbReference type="KEGG" id="ome:OLMES_2922"/>
<proteinExistence type="predicted"/>
<dbReference type="EMBL" id="CP021425">
    <property type="protein sequence ID" value="ARU56966.1"/>
    <property type="molecule type" value="Genomic_DNA"/>
</dbReference>
<keyword evidence="2" id="KW-1185">Reference proteome</keyword>
<accession>A0A1Y0IB31</accession>
<reference evidence="1 2" key="1">
    <citation type="submission" date="2017-05" db="EMBL/GenBank/DDBJ databases">
        <title>Genomic insights into alkan degradation activity of Oleiphilus messinensis.</title>
        <authorList>
            <person name="Kozyavkin S.A."/>
            <person name="Slesarev A.I."/>
            <person name="Golyshin P.N."/>
            <person name="Korzhenkov A."/>
            <person name="Golyshina O.N."/>
            <person name="Toshchakov S.V."/>
        </authorList>
    </citation>
    <scope>NUCLEOTIDE SEQUENCE [LARGE SCALE GENOMIC DNA]</scope>
    <source>
        <strain evidence="1 2">ME102</strain>
    </source>
</reference>
<evidence type="ECO:0000313" key="1">
    <source>
        <dbReference type="EMBL" id="ARU56966.1"/>
    </source>
</evidence>
<name>A0A1Y0IB31_9GAMM</name>
<sequence length="163" mass="18802">MPCYEFETSIYAEDNPILMKNLVERGIPTTYEYLADSCPDLFDWSTAMGFEPNDSSPNSLAQSQNVEFLQAKWKKRPCVILIEHNMAHIFTKKTRQEPLPEFLTDQTWSGQELNEAVIQTALQLATQINNRGFHEQIRFIEKFGKSKSFSIRKYDTSPASEVL</sequence>